<feature type="domain" description="Glycosyl hydrolase family 13 catalytic" evidence="2">
    <location>
        <begin position="169"/>
        <end position="576"/>
    </location>
</feature>
<evidence type="ECO:0000256" key="1">
    <source>
        <dbReference type="ARBA" id="ARBA00008061"/>
    </source>
</evidence>
<evidence type="ECO:0000313" key="3">
    <source>
        <dbReference type="EMBL" id="MDJ1480656.1"/>
    </source>
</evidence>
<dbReference type="PANTHER" id="PTHR43002">
    <property type="entry name" value="GLYCOGEN DEBRANCHING ENZYME"/>
    <property type="match status" value="1"/>
</dbReference>
<dbReference type="SUPFAM" id="SSF51011">
    <property type="entry name" value="Glycosyl hydrolase domain"/>
    <property type="match status" value="1"/>
</dbReference>
<reference evidence="3" key="1">
    <citation type="submission" date="2023-05" db="EMBL/GenBank/DDBJ databases">
        <authorList>
            <person name="Zhang X."/>
        </authorList>
    </citation>
    <scope>NUCLEOTIDE SEQUENCE</scope>
    <source>
        <strain evidence="3">YF14B1</strain>
    </source>
</reference>
<dbReference type="Gene3D" id="2.60.40.10">
    <property type="entry name" value="Immunoglobulins"/>
    <property type="match status" value="1"/>
</dbReference>
<dbReference type="InterPro" id="IPR006047">
    <property type="entry name" value="GH13_cat_dom"/>
</dbReference>
<evidence type="ECO:0000313" key="4">
    <source>
        <dbReference type="Proteomes" id="UP001241110"/>
    </source>
</evidence>
<dbReference type="InterPro" id="IPR017853">
    <property type="entry name" value="GH"/>
</dbReference>
<dbReference type="SMART" id="SM00642">
    <property type="entry name" value="Aamy"/>
    <property type="match status" value="1"/>
</dbReference>
<dbReference type="Gene3D" id="2.60.40.1180">
    <property type="entry name" value="Golgi alpha-mannosidase II"/>
    <property type="match status" value="1"/>
</dbReference>
<dbReference type="Pfam" id="PF02922">
    <property type="entry name" value="CBM_48"/>
    <property type="match status" value="1"/>
</dbReference>
<protein>
    <submittedName>
        <fullName evidence="3">Isoamylase</fullName>
    </submittedName>
</protein>
<dbReference type="Pfam" id="PF00128">
    <property type="entry name" value="Alpha-amylase"/>
    <property type="match status" value="1"/>
</dbReference>
<accession>A0AAE3QPC8</accession>
<dbReference type="EMBL" id="JASJOS010000004">
    <property type="protein sequence ID" value="MDJ1480656.1"/>
    <property type="molecule type" value="Genomic_DNA"/>
</dbReference>
<sequence>MQTDWTLIEGSPIPLGVSYNPIVKAYNVALYSNHAAKVSLLLYAEGEYELPKYTIVLNPLINKSQRVWHCYLKESEIPEAAYYAFQVDGPVNIEEPYWHAFNPKKVLLDPYTKAIFFPPEFSRLAACDGLSNAGKAALGCLRSLKDAAAPFDWQNDKPVRHTDNLIIYEMHVKGFTRRANAGVPVGQEGTFAGVIAKIPYLKDLGITAVELMPVFQFDPQENNYWGYMPLGFFIPHLAYSSDKTPGGAMREFKTMVRELHKAGIEVILDVVFNHTVEGGKGGPVYHFKGIDNSTYYLLKHTPNDPYLNYSGTGNTLRTDHPATQQFIMDCLRYWVTEMHVDGFRFDLASVFSRTSDGKVGDTPIFAQLAADPVLSSVRMIAEPWDAVDVYQLGRAFPGVTWLQWNGKFRDDVRQFVKSDAGFVGALIQRLYGSDDLFPGDTFHAYHSYQSVNYINSHDGFTLYDTVAYNSKHNQANGHNNTDGHEPNLSWNCGIEGDMGVSEAVMQLRQRQAKNFFTLLMLSNGTPMFVAGDEFLHTQNGNNNAYNQDNETSWLNWNRLDQFSGFHQFIVALIRFRKEQDGISRSRFWRNDVRWYGINGQPDFQPSSRSLAFSLKLSSGKTLYVMINAYWEGLPFVIQEPGPWSRIINTYLASGEDILKEGTETITHSDYWVGERSIVVLLSNH</sequence>
<dbReference type="GO" id="GO:0004553">
    <property type="term" value="F:hydrolase activity, hydrolyzing O-glycosyl compounds"/>
    <property type="evidence" value="ECO:0007669"/>
    <property type="project" value="InterPro"/>
</dbReference>
<dbReference type="RefSeq" id="WP_313977518.1">
    <property type="nucleotide sequence ID" value="NZ_JASJOS010000004.1"/>
</dbReference>
<organism evidence="3 4">
    <name type="scientific">Xanthocytophaga flava</name>
    <dbReference type="NCBI Taxonomy" id="3048013"/>
    <lineage>
        <taxon>Bacteria</taxon>
        <taxon>Pseudomonadati</taxon>
        <taxon>Bacteroidota</taxon>
        <taxon>Cytophagia</taxon>
        <taxon>Cytophagales</taxon>
        <taxon>Rhodocytophagaceae</taxon>
        <taxon>Xanthocytophaga</taxon>
    </lineage>
</organism>
<dbReference type="CDD" id="cd11326">
    <property type="entry name" value="AmyAc_Glg_debranch"/>
    <property type="match status" value="1"/>
</dbReference>
<dbReference type="SUPFAM" id="SSF81296">
    <property type="entry name" value="E set domains"/>
    <property type="match status" value="1"/>
</dbReference>
<dbReference type="AlphaFoldDB" id="A0AAE3QPC8"/>
<dbReference type="InterPro" id="IPR004193">
    <property type="entry name" value="Glyco_hydro_13_N"/>
</dbReference>
<dbReference type="Gene3D" id="3.20.20.80">
    <property type="entry name" value="Glycosidases"/>
    <property type="match status" value="1"/>
</dbReference>
<comment type="caution">
    <text evidence="3">The sequence shown here is derived from an EMBL/GenBank/DDBJ whole genome shotgun (WGS) entry which is preliminary data.</text>
</comment>
<gene>
    <name evidence="3" type="ORF">QNI16_09190</name>
</gene>
<dbReference type="Proteomes" id="UP001241110">
    <property type="component" value="Unassembled WGS sequence"/>
</dbReference>
<dbReference type="SUPFAM" id="SSF51445">
    <property type="entry name" value="(Trans)glycosidases"/>
    <property type="match status" value="1"/>
</dbReference>
<dbReference type="GO" id="GO:0005975">
    <property type="term" value="P:carbohydrate metabolic process"/>
    <property type="evidence" value="ECO:0007669"/>
    <property type="project" value="InterPro"/>
</dbReference>
<evidence type="ECO:0000259" key="2">
    <source>
        <dbReference type="SMART" id="SM00642"/>
    </source>
</evidence>
<dbReference type="InterPro" id="IPR013783">
    <property type="entry name" value="Ig-like_fold"/>
</dbReference>
<name>A0AAE3QPC8_9BACT</name>
<dbReference type="CDD" id="cd02856">
    <property type="entry name" value="E_set_GDE_Isoamylase_N"/>
    <property type="match status" value="1"/>
</dbReference>
<dbReference type="InterPro" id="IPR013780">
    <property type="entry name" value="Glyco_hydro_b"/>
</dbReference>
<dbReference type="InterPro" id="IPR014756">
    <property type="entry name" value="Ig_E-set"/>
</dbReference>
<comment type="similarity">
    <text evidence="1">Belongs to the glycosyl hydrolase 13 family.</text>
</comment>
<dbReference type="InterPro" id="IPR044505">
    <property type="entry name" value="GlgX_Isoamylase_N_E_set"/>
</dbReference>
<proteinExistence type="inferred from homology"/>